<dbReference type="Gene3D" id="3.30.700.10">
    <property type="entry name" value="Glycoprotein, Type 4 Pilin"/>
    <property type="match status" value="1"/>
</dbReference>
<dbReference type="RefSeq" id="WP_146505497.1">
    <property type="nucleotide sequence ID" value="NZ_SJPG01000001.1"/>
</dbReference>
<feature type="domain" description="DUF1559" evidence="2">
    <location>
        <begin position="33"/>
        <end position="319"/>
    </location>
</feature>
<dbReference type="EMBL" id="SJPG01000001">
    <property type="protein sequence ID" value="TWT63707.1"/>
    <property type="molecule type" value="Genomic_DNA"/>
</dbReference>
<keyword evidence="1" id="KW-1133">Transmembrane helix</keyword>
<dbReference type="InterPro" id="IPR012902">
    <property type="entry name" value="N_methyl_site"/>
</dbReference>
<evidence type="ECO:0000256" key="1">
    <source>
        <dbReference type="SAM" id="Phobius"/>
    </source>
</evidence>
<proteinExistence type="predicted"/>
<protein>
    <submittedName>
        <fullName evidence="3">Type II secretion system protein G</fullName>
    </submittedName>
</protein>
<organism evidence="3 4">
    <name type="scientific">Rubinisphaera italica</name>
    <dbReference type="NCBI Taxonomy" id="2527969"/>
    <lineage>
        <taxon>Bacteria</taxon>
        <taxon>Pseudomonadati</taxon>
        <taxon>Planctomycetota</taxon>
        <taxon>Planctomycetia</taxon>
        <taxon>Planctomycetales</taxon>
        <taxon>Planctomycetaceae</taxon>
        <taxon>Rubinisphaera</taxon>
    </lineage>
</organism>
<accession>A0A5C5XKF5</accession>
<dbReference type="NCBIfam" id="TIGR02532">
    <property type="entry name" value="IV_pilin_GFxxxE"/>
    <property type="match status" value="1"/>
</dbReference>
<dbReference type="Pfam" id="PF07963">
    <property type="entry name" value="N_methyl"/>
    <property type="match status" value="1"/>
</dbReference>
<dbReference type="AlphaFoldDB" id="A0A5C5XKF5"/>
<keyword evidence="1" id="KW-0812">Transmembrane</keyword>
<dbReference type="SUPFAM" id="SSF54523">
    <property type="entry name" value="Pili subunits"/>
    <property type="match status" value="1"/>
</dbReference>
<dbReference type="InterPro" id="IPR045584">
    <property type="entry name" value="Pilin-like"/>
</dbReference>
<reference evidence="3 4" key="1">
    <citation type="submission" date="2019-02" db="EMBL/GenBank/DDBJ databases">
        <title>Deep-cultivation of Planctomycetes and their phenomic and genomic characterization uncovers novel biology.</title>
        <authorList>
            <person name="Wiegand S."/>
            <person name="Jogler M."/>
            <person name="Boedeker C."/>
            <person name="Pinto D."/>
            <person name="Vollmers J."/>
            <person name="Rivas-Marin E."/>
            <person name="Kohn T."/>
            <person name="Peeters S.H."/>
            <person name="Heuer A."/>
            <person name="Rast P."/>
            <person name="Oberbeckmann S."/>
            <person name="Bunk B."/>
            <person name="Jeske O."/>
            <person name="Meyerdierks A."/>
            <person name="Storesund J.E."/>
            <person name="Kallscheuer N."/>
            <person name="Luecker S."/>
            <person name="Lage O.M."/>
            <person name="Pohl T."/>
            <person name="Merkel B.J."/>
            <person name="Hornburger P."/>
            <person name="Mueller R.-W."/>
            <person name="Bruemmer F."/>
            <person name="Labrenz M."/>
            <person name="Spormann A.M."/>
            <person name="Op Den Camp H."/>
            <person name="Overmann J."/>
            <person name="Amann R."/>
            <person name="Jetten M.S.M."/>
            <person name="Mascher T."/>
            <person name="Medema M.H."/>
            <person name="Devos D.P."/>
            <person name="Kaster A.-K."/>
            <person name="Ovreas L."/>
            <person name="Rohde M."/>
            <person name="Galperin M.Y."/>
            <person name="Jogler C."/>
        </authorList>
    </citation>
    <scope>NUCLEOTIDE SEQUENCE [LARGE SCALE GENOMIC DNA]</scope>
    <source>
        <strain evidence="3 4">Pan54</strain>
    </source>
</reference>
<keyword evidence="1" id="KW-0472">Membrane</keyword>
<gene>
    <name evidence="3" type="primary">xcpT_23</name>
    <name evidence="3" type="ORF">Pan54_44650</name>
</gene>
<keyword evidence="4" id="KW-1185">Reference proteome</keyword>
<feature type="transmembrane region" description="Helical" evidence="1">
    <location>
        <begin position="12"/>
        <end position="32"/>
    </location>
</feature>
<name>A0A5C5XKF5_9PLAN</name>
<dbReference type="Proteomes" id="UP000316095">
    <property type="component" value="Unassembled WGS sequence"/>
</dbReference>
<evidence type="ECO:0000313" key="3">
    <source>
        <dbReference type="EMBL" id="TWT63707.1"/>
    </source>
</evidence>
<dbReference type="PROSITE" id="PS00409">
    <property type="entry name" value="PROKAR_NTER_METHYL"/>
    <property type="match status" value="1"/>
</dbReference>
<dbReference type="OrthoDB" id="254858at2"/>
<dbReference type="InterPro" id="IPR027558">
    <property type="entry name" value="Pre_pil_HX9DG_C"/>
</dbReference>
<sequence length="337" mass="36346">MILRTQKGFTLIELLVVIAIIAILVALLLPAVQQAREAARRTQCKNHMKQLGLALHNYVDVNTVLPPGASVDLSITATGNNGSWGVHGRILPYLEQGSLYDQVDLSTAWDFQTPIDGLKIPIYACPSDPKSDQARDPGSGKVTLYPTSYGFNYGTWFVFNPTNNQSGDGLFYPNSKLSFRDAVDGSSNTLLASEVKGWTPYTRNGGPSTTVRPDTVPQAETIVTSGADFKTNTGHTEWPDGRVHHTGVTTTLTPNSNVTYSNGGTLYEEVDFNSWQEGKNGSAGSPTYAVITARSYHQGTVNAVLLDGSVRSVSENIDLSIWRGVGTRSGGEVLGEF</sequence>
<dbReference type="Pfam" id="PF07596">
    <property type="entry name" value="SBP_bac_10"/>
    <property type="match status" value="1"/>
</dbReference>
<dbReference type="InterPro" id="IPR011453">
    <property type="entry name" value="DUF1559"/>
</dbReference>
<evidence type="ECO:0000313" key="4">
    <source>
        <dbReference type="Proteomes" id="UP000316095"/>
    </source>
</evidence>
<dbReference type="NCBIfam" id="TIGR04294">
    <property type="entry name" value="pre_pil_HX9DG"/>
    <property type="match status" value="1"/>
</dbReference>
<evidence type="ECO:0000259" key="2">
    <source>
        <dbReference type="Pfam" id="PF07596"/>
    </source>
</evidence>
<dbReference type="PANTHER" id="PTHR30093">
    <property type="entry name" value="GENERAL SECRETION PATHWAY PROTEIN G"/>
    <property type="match status" value="1"/>
</dbReference>
<comment type="caution">
    <text evidence="3">The sequence shown here is derived from an EMBL/GenBank/DDBJ whole genome shotgun (WGS) entry which is preliminary data.</text>
</comment>
<dbReference type="PANTHER" id="PTHR30093:SF2">
    <property type="entry name" value="TYPE II SECRETION SYSTEM PROTEIN H"/>
    <property type="match status" value="1"/>
</dbReference>